<feature type="transmembrane region" description="Helical" evidence="12">
    <location>
        <begin position="229"/>
        <end position="248"/>
    </location>
</feature>
<dbReference type="FunFam" id="3.40.50.300:FF:000997">
    <property type="entry name" value="Multidrug resistance-associated protein 1"/>
    <property type="match status" value="1"/>
</dbReference>
<keyword evidence="4 12" id="KW-0812">Transmembrane</keyword>
<dbReference type="CDD" id="cd18595">
    <property type="entry name" value="ABC_6TM_MRP1_2_3_6_D1_like"/>
    <property type="match status" value="1"/>
</dbReference>
<keyword evidence="5" id="KW-0677">Repeat</keyword>
<dbReference type="PROSITE" id="PS50929">
    <property type="entry name" value="ABC_TM1F"/>
    <property type="match status" value="2"/>
</dbReference>
<feature type="region of interest" description="Disordered" evidence="11">
    <location>
        <begin position="1"/>
        <end position="31"/>
    </location>
</feature>
<dbReference type="FunFam" id="1.20.1560.10:FF:000063">
    <property type="entry name" value="Multidrug resistance protein ABC transporter"/>
    <property type="match status" value="1"/>
</dbReference>
<dbReference type="SMART" id="SM00382">
    <property type="entry name" value="AAA"/>
    <property type="match status" value="2"/>
</dbReference>
<keyword evidence="10" id="KW-0175">Coiled coil</keyword>
<dbReference type="SUPFAM" id="SSF90123">
    <property type="entry name" value="ABC transporter transmembrane region"/>
    <property type="match status" value="2"/>
</dbReference>
<dbReference type="PROSITE" id="PS50893">
    <property type="entry name" value="ABC_TRANSPORTER_2"/>
    <property type="match status" value="2"/>
</dbReference>
<evidence type="ECO:0000256" key="2">
    <source>
        <dbReference type="ARBA" id="ARBA00022448"/>
    </source>
</evidence>
<gene>
    <name evidence="15" type="ORF">FisN_1Lh266</name>
</gene>
<dbReference type="Gene3D" id="1.20.1560.10">
    <property type="entry name" value="ABC transporter type 1, transmembrane domain"/>
    <property type="match status" value="2"/>
</dbReference>
<feature type="transmembrane region" description="Helical" evidence="12">
    <location>
        <begin position="788"/>
        <end position="812"/>
    </location>
</feature>
<feature type="transmembrane region" description="Helical" evidence="12">
    <location>
        <begin position="254"/>
        <end position="273"/>
    </location>
</feature>
<dbReference type="CDD" id="cd18603">
    <property type="entry name" value="ABC_6TM_MRP1_2_3_6_D2_like"/>
    <property type="match status" value="1"/>
</dbReference>
<feature type="coiled-coil region" evidence="10">
    <location>
        <begin position="459"/>
        <end position="486"/>
    </location>
</feature>
<dbReference type="Pfam" id="PF00005">
    <property type="entry name" value="ABC_tran"/>
    <property type="match status" value="2"/>
</dbReference>
<dbReference type="InterPro" id="IPR011527">
    <property type="entry name" value="ABC1_TM_dom"/>
</dbReference>
<evidence type="ECO:0000256" key="5">
    <source>
        <dbReference type="ARBA" id="ARBA00022737"/>
    </source>
</evidence>
<feature type="domain" description="ABC transporter" evidence="13">
    <location>
        <begin position="1113"/>
        <end position="1357"/>
    </location>
</feature>
<dbReference type="CDD" id="cd03250">
    <property type="entry name" value="ABCC_MRP_domain1"/>
    <property type="match status" value="1"/>
</dbReference>
<proteinExistence type="predicted"/>
<feature type="domain" description="ABC transmembrane type-1" evidence="14">
    <location>
        <begin position="117"/>
        <end position="395"/>
    </location>
</feature>
<feature type="compositionally biased region" description="Polar residues" evidence="11">
    <location>
        <begin position="740"/>
        <end position="752"/>
    </location>
</feature>
<keyword evidence="6" id="KW-0547">Nucleotide-binding</keyword>
<dbReference type="InterPro" id="IPR003439">
    <property type="entry name" value="ABC_transporter-like_ATP-bd"/>
</dbReference>
<dbReference type="GO" id="GO:0000323">
    <property type="term" value="C:lytic vacuole"/>
    <property type="evidence" value="ECO:0007669"/>
    <property type="project" value="UniProtKB-ARBA"/>
</dbReference>
<evidence type="ECO:0000256" key="11">
    <source>
        <dbReference type="SAM" id="MobiDB-lite"/>
    </source>
</evidence>
<dbReference type="InterPro" id="IPR036640">
    <property type="entry name" value="ABC1_TM_sf"/>
</dbReference>
<feature type="transmembrane region" description="Helical" evidence="12">
    <location>
        <begin position="864"/>
        <end position="885"/>
    </location>
</feature>
<dbReference type="OrthoDB" id="6500128at2759"/>
<evidence type="ECO:0000256" key="12">
    <source>
        <dbReference type="SAM" id="Phobius"/>
    </source>
</evidence>
<evidence type="ECO:0000259" key="13">
    <source>
        <dbReference type="PROSITE" id="PS50893"/>
    </source>
</evidence>
<dbReference type="GO" id="GO:0140359">
    <property type="term" value="F:ABC-type transporter activity"/>
    <property type="evidence" value="ECO:0007669"/>
    <property type="project" value="InterPro"/>
</dbReference>
<dbReference type="EMBL" id="BDSP01000153">
    <property type="protein sequence ID" value="GAX21062.1"/>
    <property type="molecule type" value="Genomic_DNA"/>
</dbReference>
<evidence type="ECO:0000256" key="1">
    <source>
        <dbReference type="ARBA" id="ARBA00004128"/>
    </source>
</evidence>
<dbReference type="FunFam" id="1.20.1560.10:FF:000020">
    <property type="entry name" value="ABC metal ion transporter"/>
    <property type="match status" value="1"/>
</dbReference>
<evidence type="ECO:0000256" key="6">
    <source>
        <dbReference type="ARBA" id="ARBA00022741"/>
    </source>
</evidence>
<dbReference type="GO" id="GO:0005524">
    <property type="term" value="F:ATP binding"/>
    <property type="evidence" value="ECO:0007669"/>
    <property type="project" value="UniProtKB-KW"/>
</dbReference>
<dbReference type="Gene3D" id="3.40.50.300">
    <property type="entry name" value="P-loop containing nucleotide triphosphate hydrolases"/>
    <property type="match status" value="2"/>
</dbReference>
<feature type="domain" description="ABC transporter" evidence="13">
    <location>
        <begin position="483"/>
        <end position="715"/>
    </location>
</feature>
<evidence type="ECO:0000256" key="10">
    <source>
        <dbReference type="SAM" id="Coils"/>
    </source>
</evidence>
<dbReference type="PROSITE" id="PS00211">
    <property type="entry name" value="ABC_TRANSPORTER_1"/>
    <property type="match status" value="2"/>
</dbReference>
<keyword evidence="9 12" id="KW-0472">Membrane</keyword>
<organism evidence="15 16">
    <name type="scientific">Fistulifera solaris</name>
    <name type="common">Oleaginous diatom</name>
    <dbReference type="NCBI Taxonomy" id="1519565"/>
    <lineage>
        <taxon>Eukaryota</taxon>
        <taxon>Sar</taxon>
        <taxon>Stramenopiles</taxon>
        <taxon>Ochrophyta</taxon>
        <taxon>Bacillariophyta</taxon>
        <taxon>Bacillariophyceae</taxon>
        <taxon>Bacillariophycidae</taxon>
        <taxon>Naviculales</taxon>
        <taxon>Naviculaceae</taxon>
        <taxon>Fistulifera</taxon>
    </lineage>
</organism>
<evidence type="ECO:0000256" key="9">
    <source>
        <dbReference type="ARBA" id="ARBA00023136"/>
    </source>
</evidence>
<feature type="region of interest" description="Disordered" evidence="11">
    <location>
        <begin position="725"/>
        <end position="763"/>
    </location>
</feature>
<accession>A0A1Z5K4F6</accession>
<evidence type="ECO:0000313" key="16">
    <source>
        <dbReference type="Proteomes" id="UP000198406"/>
    </source>
</evidence>
<feature type="transmembrane region" description="Helical" evidence="12">
    <location>
        <begin position="340"/>
        <end position="360"/>
    </location>
</feature>
<keyword evidence="16" id="KW-1185">Reference proteome</keyword>
<dbReference type="InterPro" id="IPR017871">
    <property type="entry name" value="ABC_transporter-like_CS"/>
</dbReference>
<feature type="transmembrane region" description="Helical" evidence="12">
    <location>
        <begin position="905"/>
        <end position="938"/>
    </location>
</feature>
<feature type="domain" description="ABC transmembrane type-1" evidence="14">
    <location>
        <begin position="788"/>
        <end position="1073"/>
    </location>
</feature>
<feature type="transmembrane region" description="Helical" evidence="12">
    <location>
        <begin position="149"/>
        <end position="170"/>
    </location>
</feature>
<keyword evidence="3" id="KW-0926">Vacuole</keyword>
<keyword evidence="8 12" id="KW-1133">Transmembrane helix</keyword>
<protein>
    <submittedName>
        <fullName evidence="15">ATP-binding cassette, subfamily C (CFTR/MRP), member 1</fullName>
    </submittedName>
</protein>
<evidence type="ECO:0000256" key="4">
    <source>
        <dbReference type="ARBA" id="ARBA00022692"/>
    </source>
</evidence>
<dbReference type="SUPFAM" id="SSF52540">
    <property type="entry name" value="P-loop containing nucleoside triphosphate hydrolases"/>
    <property type="match status" value="2"/>
</dbReference>
<keyword evidence="2" id="KW-0813">Transport</keyword>
<dbReference type="InParanoid" id="A0A1Z5K4F6"/>
<dbReference type="Pfam" id="PF00664">
    <property type="entry name" value="ABC_membrane"/>
    <property type="match status" value="2"/>
</dbReference>
<sequence>MTSYGSIQGNMSPSNTDPHETTPLVNGRSDSNIEHVSTKGGYWSKLTFHWFTPVLYRGNEKLKLDQDDLALVPLLNDCETDYVTTTFDKYWEEELQKECPSLVNALVRSFGAEYLEGAALKLVHDLCLFVGPQVLHSMIVFLRDPDAPLLWGLWLIFAVTISQLAMSICLRHYFYKCYTTGLRTRTAIVMAVYRKALLLSPEERQSRSMGEITNLASIDAQRLQDLTTYLNAVWSSPLQIGLALFFLWRQLGPSSLGGVSVIIIMIPVTKYIATWMGTMQANLMKAKDERVELNAEVLGGMKVIKFQAWEESFQKRIQTLREAELAQLLRYFLGTSFSRMLWVFTPLLVALATFSAYVWSGHKLDVASALTALSLFDLLRFPLFMLPQTINSIIEAAVSIDRLRGFFISEEHHAVGPGNLTENGININGVSAVYGSKNTEGGTTSRAGRKDTLEKDKEVAILRALLSDAEQEIQKLQGEQPFSRQEPVIDQAGSSLCLRRVNFKINQGEVIAIVGSVGSGKSSLINSILGELRLLTGKTEVKGTLAYFSQTPFIMNASVRDNILFGHVNEPPDEDLYQRALDCCALRHDLSLLPDGDQTEIGERGITLSGGQKARVALARAVYHRADITLVDDALSAVDAHVAKHLFDRAILDELMQPTIPGSMRSVVLVTNALQYLNHPRINKIYVIEEGRIVEEGSYSSLSNNPDSVFARILSVIKDNKVSKDLSETETDSSTEPKKTLTSTPSDNGHNLTSKKTKPSKLVSEELRKTGKISTEAYLSWIHASGGFMIAFFILVLFAAGEGVGFLSNWWLTYWSRHADEASQFSFLSTYAIINLSAALAGVFRMLFVALVSLKASRHLFDGLLNAVLFAPMSFFDTTPVGRLVNRFSKDVYTIDEQLVQTLRMYLQTVFSILSTFVVISGVTPTFLVGLVPLCLFYISEQRFFTLTYREIKRLDSVLRSPIYALLGETIDGVACIRAFSAQKSLTDRLKVMLDEQQHAYFLTCTAQSWLAVRLELIGTLVITFATTSAVVEHALFGADETFAGLAGLAISYALSVTQSLNWSVRMASDLEANMVAVERVQEYSQIRHEELRNAELDEKLPPNWPAHGEIVFKGAKLRYRPNLPLVLKGLDLHIPSGSKIGVVGRTGAGKSTLMVALMRIVELDEGSISIDGVDIRQIGLGKLRRNVAVIPQDPVLFSGTIRSNLDPFDEFSDEQLHTVLESVGLYKRTMEGSMHSYSSLPLARVDSIDDTVVEGGNNYSVGQRQLVVIARALLQGAKIVIIDEATAAVDAETDAAIQRVLRVEFANATCLTVAHRLNTIMDSDFILVMDDGKLAEFDKPDALVRKGGLFRDLVKAASHD</sequence>
<keyword evidence="7 15" id="KW-0067">ATP-binding</keyword>
<dbReference type="PANTHER" id="PTHR24223">
    <property type="entry name" value="ATP-BINDING CASSETTE SUB-FAMILY C"/>
    <property type="match status" value="1"/>
</dbReference>
<dbReference type="InterPro" id="IPR027417">
    <property type="entry name" value="P-loop_NTPase"/>
</dbReference>
<evidence type="ECO:0000256" key="8">
    <source>
        <dbReference type="ARBA" id="ARBA00022989"/>
    </source>
</evidence>
<dbReference type="InterPro" id="IPR050173">
    <property type="entry name" value="ABC_transporter_C-like"/>
</dbReference>
<evidence type="ECO:0000256" key="3">
    <source>
        <dbReference type="ARBA" id="ARBA00022554"/>
    </source>
</evidence>
<name>A0A1Z5K4F6_FISSO</name>
<feature type="compositionally biased region" description="Polar residues" evidence="11">
    <location>
        <begin position="1"/>
        <end position="16"/>
    </location>
</feature>
<reference evidence="15 16" key="1">
    <citation type="journal article" date="2015" name="Plant Cell">
        <title>Oil accumulation by the oleaginous diatom Fistulifera solaris as revealed by the genome and transcriptome.</title>
        <authorList>
            <person name="Tanaka T."/>
            <person name="Maeda Y."/>
            <person name="Veluchamy A."/>
            <person name="Tanaka M."/>
            <person name="Abida H."/>
            <person name="Marechal E."/>
            <person name="Bowler C."/>
            <person name="Muto M."/>
            <person name="Sunaga Y."/>
            <person name="Tanaka M."/>
            <person name="Yoshino T."/>
            <person name="Taniguchi T."/>
            <person name="Fukuda Y."/>
            <person name="Nemoto M."/>
            <person name="Matsumoto M."/>
            <person name="Wong P.S."/>
            <person name="Aburatani S."/>
            <person name="Fujibuchi W."/>
        </authorList>
    </citation>
    <scope>NUCLEOTIDE SEQUENCE [LARGE SCALE GENOMIC DNA]</scope>
    <source>
        <strain evidence="15 16">JPCC DA0580</strain>
    </source>
</reference>
<dbReference type="GO" id="GO:0016887">
    <property type="term" value="F:ATP hydrolysis activity"/>
    <property type="evidence" value="ECO:0007669"/>
    <property type="project" value="InterPro"/>
</dbReference>
<evidence type="ECO:0000313" key="15">
    <source>
        <dbReference type="EMBL" id="GAX21062.1"/>
    </source>
</evidence>
<evidence type="ECO:0000256" key="7">
    <source>
        <dbReference type="ARBA" id="ARBA00022840"/>
    </source>
</evidence>
<dbReference type="GO" id="GO:0005774">
    <property type="term" value="C:vacuolar membrane"/>
    <property type="evidence" value="ECO:0007669"/>
    <property type="project" value="UniProtKB-SubCell"/>
</dbReference>
<dbReference type="CDD" id="cd03244">
    <property type="entry name" value="ABCC_MRP_domain2"/>
    <property type="match status" value="1"/>
</dbReference>
<dbReference type="InterPro" id="IPR003593">
    <property type="entry name" value="AAA+_ATPase"/>
</dbReference>
<evidence type="ECO:0000259" key="14">
    <source>
        <dbReference type="PROSITE" id="PS50929"/>
    </source>
</evidence>
<dbReference type="Proteomes" id="UP000198406">
    <property type="component" value="Unassembled WGS sequence"/>
</dbReference>
<dbReference type="FunFam" id="3.40.50.300:FF:000565">
    <property type="entry name" value="ABC bile acid transporter"/>
    <property type="match status" value="1"/>
</dbReference>
<comment type="caution">
    <text evidence="15">The sequence shown here is derived from an EMBL/GenBank/DDBJ whole genome shotgun (WGS) entry which is preliminary data.</text>
</comment>
<dbReference type="PANTHER" id="PTHR24223:SF443">
    <property type="entry name" value="MULTIDRUG-RESISTANCE LIKE PROTEIN 1, ISOFORM I"/>
    <property type="match status" value="1"/>
</dbReference>
<comment type="subcellular location">
    <subcellularLocation>
        <location evidence="1">Vacuole membrane</location>
        <topology evidence="1">Multi-pass membrane protein</topology>
    </subcellularLocation>
</comment>
<feature type="transmembrane region" description="Helical" evidence="12">
    <location>
        <begin position="832"/>
        <end position="852"/>
    </location>
</feature>